<dbReference type="AlphaFoldDB" id="A0A2U1F3N2"/>
<evidence type="ECO:0000259" key="1">
    <source>
        <dbReference type="SMART" id="SM00642"/>
    </source>
</evidence>
<evidence type="ECO:0000313" key="3">
    <source>
        <dbReference type="Proteomes" id="UP000245462"/>
    </source>
</evidence>
<organism evidence="2 3">
    <name type="scientific">Porphyromonas loveana</name>
    <dbReference type="NCBI Taxonomy" id="1884669"/>
    <lineage>
        <taxon>Bacteria</taxon>
        <taxon>Pseudomonadati</taxon>
        <taxon>Bacteroidota</taxon>
        <taxon>Bacteroidia</taxon>
        <taxon>Bacteroidales</taxon>
        <taxon>Porphyromonadaceae</taxon>
        <taxon>Porphyromonas</taxon>
    </lineage>
</organism>
<dbReference type="PANTHER" id="PTHR10357">
    <property type="entry name" value="ALPHA-AMYLASE FAMILY MEMBER"/>
    <property type="match status" value="1"/>
</dbReference>
<dbReference type="Gene3D" id="3.20.20.80">
    <property type="entry name" value="Glycosidases"/>
    <property type="match status" value="2"/>
</dbReference>
<dbReference type="InterPro" id="IPR006047">
    <property type="entry name" value="GH13_cat_dom"/>
</dbReference>
<dbReference type="Pfam" id="PF00128">
    <property type="entry name" value="Alpha-amylase"/>
    <property type="match status" value="1"/>
</dbReference>
<sequence>MMNSKMILYAVLPRLYDNRCTNPVVSGSIETNGCGKLAAFTEKALTAIQQLGATHIWYIGLVAHASQTDYSHIGIRPSTPAIVKGRAGSPYAIRDYYDVDPDLAKDPAQRMEEFHGLIERTHRAGMGFVMDFVPNHVAREYHSDTKPASVSDLGEGDDPQQVFSPVNCFYYFPDQALRLEITSPEAANYHEEPARASGNDCFSPHVGQNDWYETIKLNYGVDYLGGGAQHLTPIPTTWLRMREILFFWAEKGVDGFRCDMVEMVPLAFWRWVIPQLKSRFPVIMIAEIYQPALYEGYVNAGFDYLYDKVGMYDALRAAACNTGPAWAVSDAAEAGRHFGSRMLHFTENHDEQRLASDFVVGDAERAFAATVVAATIGTQPFMLYFGQELGERGMDAEGFSGVDGRTTIFDYWSLDKLQRRIHEGAYDDELLNEEERKLLHLHARLLHDICPLTIISEGAYYDLGYAQSVADGFRHESHLAYSRYNDREVLIAVANFSPDAVALGLRLPAHAFDAWPLRNNVACRMTDLFSGDFSLVAPTHQAPFPLTLPAHSCRLLLISPLAS</sequence>
<comment type="caution">
    <text evidence="2">The sequence shown here is derived from an EMBL/GenBank/DDBJ whole genome shotgun (WGS) entry which is preliminary data.</text>
</comment>
<dbReference type="GO" id="GO:0004556">
    <property type="term" value="F:alpha-amylase activity"/>
    <property type="evidence" value="ECO:0007669"/>
    <property type="project" value="TreeGrafter"/>
</dbReference>
<dbReference type="SUPFAM" id="SSF51011">
    <property type="entry name" value="Glycosyl hydrolase domain"/>
    <property type="match status" value="1"/>
</dbReference>
<accession>A0A2U1F3N2</accession>
<gene>
    <name evidence="2" type="ORF">C7382_1219</name>
</gene>
<feature type="domain" description="Glycosyl hydrolase family 13 catalytic" evidence="1">
    <location>
        <begin position="10"/>
        <end position="418"/>
    </location>
</feature>
<dbReference type="GeneID" id="94551470"/>
<dbReference type="InterPro" id="IPR017853">
    <property type="entry name" value="GH"/>
</dbReference>
<dbReference type="PANTHER" id="PTHR10357:SF205">
    <property type="entry name" value="O-GLYCOSYL HYDROLASE FAMILY 13"/>
    <property type="match status" value="1"/>
</dbReference>
<dbReference type="RefSeq" id="WP_243405702.1">
    <property type="nucleotide sequence ID" value="NZ_QEKY01000021.1"/>
</dbReference>
<keyword evidence="2" id="KW-0326">Glycosidase</keyword>
<dbReference type="Proteomes" id="UP000245462">
    <property type="component" value="Unassembled WGS sequence"/>
</dbReference>
<dbReference type="SUPFAM" id="SSF51445">
    <property type="entry name" value="(Trans)glycosidases"/>
    <property type="match status" value="1"/>
</dbReference>
<keyword evidence="3" id="KW-1185">Reference proteome</keyword>
<evidence type="ECO:0000313" key="2">
    <source>
        <dbReference type="EMBL" id="PVZ06793.1"/>
    </source>
</evidence>
<dbReference type="SMART" id="SM00642">
    <property type="entry name" value="Aamy"/>
    <property type="match status" value="1"/>
</dbReference>
<name>A0A2U1F3N2_9PORP</name>
<dbReference type="GO" id="GO:0009313">
    <property type="term" value="P:oligosaccharide catabolic process"/>
    <property type="evidence" value="ECO:0007669"/>
    <property type="project" value="TreeGrafter"/>
</dbReference>
<keyword evidence="2" id="KW-0378">Hydrolase</keyword>
<protein>
    <submittedName>
        <fullName evidence="2">Glycosidase</fullName>
    </submittedName>
</protein>
<dbReference type="EMBL" id="QEKY01000021">
    <property type="protein sequence ID" value="PVZ06793.1"/>
    <property type="molecule type" value="Genomic_DNA"/>
</dbReference>
<reference evidence="2 3" key="1">
    <citation type="submission" date="2018-04" db="EMBL/GenBank/DDBJ databases">
        <title>Genomic Encyclopedia of Type Strains, Phase IV (KMG-IV): sequencing the most valuable type-strain genomes for metagenomic binning, comparative biology and taxonomic classification.</title>
        <authorList>
            <person name="Goeker M."/>
        </authorList>
    </citation>
    <scope>NUCLEOTIDE SEQUENCE [LARGE SCALE GENOMIC DNA]</scope>
    <source>
        <strain evidence="2 3">DSM 28520</strain>
    </source>
</reference>
<proteinExistence type="predicted"/>